<feature type="region of interest" description="Disordered" evidence="1">
    <location>
        <begin position="1"/>
        <end position="22"/>
    </location>
</feature>
<evidence type="ECO:0000313" key="2">
    <source>
        <dbReference type="EMBL" id="MFD0851103.1"/>
    </source>
</evidence>
<name>A0ABW3CBP7_9ACTN</name>
<organism evidence="2 3">
    <name type="scientific">Actinomadura adrarensis</name>
    <dbReference type="NCBI Taxonomy" id="1819600"/>
    <lineage>
        <taxon>Bacteria</taxon>
        <taxon>Bacillati</taxon>
        <taxon>Actinomycetota</taxon>
        <taxon>Actinomycetes</taxon>
        <taxon>Streptosporangiales</taxon>
        <taxon>Thermomonosporaceae</taxon>
        <taxon>Actinomadura</taxon>
    </lineage>
</organism>
<accession>A0ABW3CBP7</accession>
<keyword evidence="3" id="KW-1185">Reference proteome</keyword>
<sequence>MPGRHGRVPERGQSGGTCTWADGHFPSATADWIRPISARPTTLTAAIDGVILGAASTTERHTSGSHS</sequence>
<evidence type="ECO:0000313" key="3">
    <source>
        <dbReference type="Proteomes" id="UP001597083"/>
    </source>
</evidence>
<evidence type="ECO:0000256" key="1">
    <source>
        <dbReference type="SAM" id="MobiDB-lite"/>
    </source>
</evidence>
<reference evidence="3" key="1">
    <citation type="journal article" date="2019" name="Int. J. Syst. Evol. Microbiol.">
        <title>The Global Catalogue of Microorganisms (GCM) 10K type strain sequencing project: providing services to taxonomists for standard genome sequencing and annotation.</title>
        <authorList>
            <consortium name="The Broad Institute Genomics Platform"/>
            <consortium name="The Broad Institute Genome Sequencing Center for Infectious Disease"/>
            <person name="Wu L."/>
            <person name="Ma J."/>
        </authorList>
    </citation>
    <scope>NUCLEOTIDE SEQUENCE [LARGE SCALE GENOMIC DNA]</scope>
    <source>
        <strain evidence="3">JCM 31696</strain>
    </source>
</reference>
<dbReference type="EMBL" id="JBHTIR010000254">
    <property type="protein sequence ID" value="MFD0851103.1"/>
    <property type="molecule type" value="Genomic_DNA"/>
</dbReference>
<gene>
    <name evidence="2" type="ORF">ACFQ07_02650</name>
</gene>
<comment type="caution">
    <text evidence="2">The sequence shown here is derived from an EMBL/GenBank/DDBJ whole genome shotgun (WGS) entry which is preliminary data.</text>
</comment>
<protein>
    <submittedName>
        <fullName evidence="2">Uncharacterized protein</fullName>
    </submittedName>
</protein>
<dbReference type="Proteomes" id="UP001597083">
    <property type="component" value="Unassembled WGS sequence"/>
</dbReference>
<feature type="non-terminal residue" evidence="2">
    <location>
        <position position="67"/>
    </location>
</feature>
<proteinExistence type="predicted"/>